<proteinExistence type="predicted"/>
<dbReference type="Proteomes" id="UP000646548">
    <property type="component" value="Unassembled WGS sequence"/>
</dbReference>
<comment type="caution">
    <text evidence="1">The sequence shown here is derived from an EMBL/GenBank/DDBJ whole genome shotgun (WGS) entry which is preliminary data.</text>
</comment>
<feature type="non-terminal residue" evidence="1">
    <location>
        <position position="204"/>
    </location>
</feature>
<dbReference type="EMBL" id="WKFB01000393">
    <property type="protein sequence ID" value="KAF6724413.1"/>
    <property type="molecule type" value="Genomic_DNA"/>
</dbReference>
<accession>A0A834C987</accession>
<dbReference type="PANTHER" id="PTHR31025:SF30">
    <property type="entry name" value="SI:DKEY-15H8.17"/>
    <property type="match status" value="1"/>
</dbReference>
<organism evidence="1 2">
    <name type="scientific">Oryzias melastigma</name>
    <name type="common">Marine medaka</name>
    <dbReference type="NCBI Taxonomy" id="30732"/>
    <lineage>
        <taxon>Eukaryota</taxon>
        <taxon>Metazoa</taxon>
        <taxon>Chordata</taxon>
        <taxon>Craniata</taxon>
        <taxon>Vertebrata</taxon>
        <taxon>Euteleostomi</taxon>
        <taxon>Actinopterygii</taxon>
        <taxon>Neopterygii</taxon>
        <taxon>Teleostei</taxon>
        <taxon>Neoteleostei</taxon>
        <taxon>Acanthomorphata</taxon>
        <taxon>Ovalentaria</taxon>
        <taxon>Atherinomorphae</taxon>
        <taxon>Beloniformes</taxon>
        <taxon>Adrianichthyidae</taxon>
        <taxon>Oryziinae</taxon>
        <taxon>Oryzias</taxon>
    </lineage>
</organism>
<evidence type="ECO:0000313" key="2">
    <source>
        <dbReference type="Proteomes" id="UP000646548"/>
    </source>
</evidence>
<protein>
    <submittedName>
        <fullName evidence="1">Uncharacterized protein</fullName>
    </submittedName>
</protein>
<dbReference type="PANTHER" id="PTHR31025">
    <property type="entry name" value="SI:CH211-196P9.1-RELATED"/>
    <property type="match status" value="1"/>
</dbReference>
<evidence type="ECO:0000313" key="1">
    <source>
        <dbReference type="EMBL" id="KAF6724413.1"/>
    </source>
</evidence>
<name>A0A834C987_ORYME</name>
<dbReference type="AlphaFoldDB" id="A0A834C987"/>
<reference evidence="1" key="1">
    <citation type="journal article" name="BMC Genomics">
        <title>Long-read sequencing and de novo genome assembly of marine medaka (Oryzias melastigma).</title>
        <authorList>
            <person name="Liang P."/>
            <person name="Saqib H.S.A."/>
            <person name="Ni X."/>
            <person name="Shen Y."/>
        </authorList>
    </citation>
    <scope>NUCLEOTIDE SEQUENCE</scope>
    <source>
        <strain evidence="1">Bigg-433</strain>
    </source>
</reference>
<sequence length="204" mass="23157">MTSQAEDVETDDVPPTPFIIVCGSSCFSAETFMLSIDKNIVNDKISSFTSAICLMFGSYFCFNIHYPVELRSTLEFLQSSVVKEVELLACLEFTKFIFLRGKRTFYGVFSKAHTYKGADIDQPNPASTPNRSLIPEDFNPQHKDFSPQEKNLTPQQKNVTPQELQYILDTRSPGNELLVQTERQTCLTRSDFLTLGLRREVEST</sequence>
<gene>
    <name evidence="1" type="ORF">FQA47_014453</name>
</gene>